<dbReference type="VEuPathDB" id="FungiDB:PV06_02014"/>
<gene>
    <name evidence="2" type="ORF">PV06_02014</name>
</gene>
<dbReference type="PANTHER" id="PTHR37017">
    <property type="entry name" value="AB HYDROLASE-1 DOMAIN-CONTAINING PROTEIN-RELATED"/>
    <property type="match status" value="1"/>
</dbReference>
<accession>A0A0D2DTB0</accession>
<dbReference type="PANTHER" id="PTHR37017:SF11">
    <property type="entry name" value="ESTERASE_LIPASE_THIOESTERASE DOMAIN-CONTAINING PROTEIN"/>
    <property type="match status" value="1"/>
</dbReference>
<dbReference type="GeneID" id="27354088"/>
<feature type="domain" description="AB hydrolase-1" evidence="1">
    <location>
        <begin position="6"/>
        <end position="266"/>
    </location>
</feature>
<dbReference type="AlphaFoldDB" id="A0A0D2DTB0"/>
<dbReference type="EMBL" id="KN847333">
    <property type="protein sequence ID" value="KIW46338.1"/>
    <property type="molecule type" value="Genomic_DNA"/>
</dbReference>
<dbReference type="InterPro" id="IPR029058">
    <property type="entry name" value="AB_hydrolase_fold"/>
</dbReference>
<dbReference type="HOGENOM" id="CLU_046066_1_1_1"/>
<keyword evidence="3" id="KW-1185">Reference proteome</keyword>
<dbReference type="InterPro" id="IPR000073">
    <property type="entry name" value="AB_hydrolase_1"/>
</dbReference>
<dbReference type="Gene3D" id="3.40.50.1820">
    <property type="entry name" value="alpha/beta hydrolase"/>
    <property type="match status" value="1"/>
</dbReference>
<organism evidence="2 3">
    <name type="scientific">Exophiala oligosperma</name>
    <dbReference type="NCBI Taxonomy" id="215243"/>
    <lineage>
        <taxon>Eukaryota</taxon>
        <taxon>Fungi</taxon>
        <taxon>Dikarya</taxon>
        <taxon>Ascomycota</taxon>
        <taxon>Pezizomycotina</taxon>
        <taxon>Eurotiomycetes</taxon>
        <taxon>Chaetothyriomycetidae</taxon>
        <taxon>Chaetothyriales</taxon>
        <taxon>Herpotrichiellaceae</taxon>
        <taxon>Exophiala</taxon>
    </lineage>
</organism>
<protein>
    <recommendedName>
        <fullName evidence="1">AB hydrolase-1 domain-containing protein</fullName>
    </recommendedName>
</protein>
<dbReference type="SUPFAM" id="SSF53474">
    <property type="entry name" value="alpha/beta-Hydrolases"/>
    <property type="match status" value="1"/>
</dbReference>
<dbReference type="RefSeq" id="XP_016266554.1">
    <property type="nucleotide sequence ID" value="XM_016402657.1"/>
</dbReference>
<dbReference type="Pfam" id="PF12697">
    <property type="entry name" value="Abhydrolase_6"/>
    <property type="match status" value="1"/>
</dbReference>
<dbReference type="OrthoDB" id="408373at2759"/>
<evidence type="ECO:0000313" key="2">
    <source>
        <dbReference type="EMBL" id="KIW46338.1"/>
    </source>
</evidence>
<sequence length="278" mass="29725">MPLPTVLLVHGAWHSPEHFEPLIAALEARGFKALTASLPSVHYAEQARPPPTELAADVEAIASLARTELDANPQTDIVLLGHSYGSLPASCAVQSLDKPSRRKSGHANGITALFAISGLLLPSGSSPWEMGGRQYPAQMSVSKQMFPDPSGNGPDVEVVFTTPSDPPGPIDLLYHDVEAKEAERYTAMLKPFVFNNHYSVVPCAGYLAVPTFYLLCSDDHALPPAVQEMVVAGANADIEANGGVGNVEITRIHSSHSPFLSRVAETSDWIKASVNQLR</sequence>
<dbReference type="Proteomes" id="UP000053342">
    <property type="component" value="Unassembled WGS sequence"/>
</dbReference>
<dbReference type="InterPro" id="IPR052897">
    <property type="entry name" value="Sec-Metab_Biosynth_Hydrolase"/>
</dbReference>
<reference evidence="2 3" key="1">
    <citation type="submission" date="2015-01" db="EMBL/GenBank/DDBJ databases">
        <title>The Genome Sequence of Exophiala oligosperma CBS72588.</title>
        <authorList>
            <consortium name="The Broad Institute Genomics Platform"/>
            <person name="Cuomo C."/>
            <person name="de Hoog S."/>
            <person name="Gorbushina A."/>
            <person name="Stielow B."/>
            <person name="Teixiera M."/>
            <person name="Abouelleil A."/>
            <person name="Chapman S.B."/>
            <person name="Priest M."/>
            <person name="Young S.K."/>
            <person name="Wortman J."/>
            <person name="Nusbaum C."/>
            <person name="Birren B."/>
        </authorList>
    </citation>
    <scope>NUCLEOTIDE SEQUENCE [LARGE SCALE GENOMIC DNA]</scope>
    <source>
        <strain evidence="2 3">CBS 72588</strain>
    </source>
</reference>
<dbReference type="STRING" id="215243.A0A0D2DTB0"/>
<proteinExistence type="predicted"/>
<evidence type="ECO:0000313" key="3">
    <source>
        <dbReference type="Proteomes" id="UP000053342"/>
    </source>
</evidence>
<name>A0A0D2DTB0_9EURO</name>
<evidence type="ECO:0000259" key="1">
    <source>
        <dbReference type="Pfam" id="PF12697"/>
    </source>
</evidence>